<protein>
    <submittedName>
        <fullName evidence="1">Uncharacterized protein</fullName>
    </submittedName>
</protein>
<comment type="caution">
    <text evidence="1">The sequence shown here is derived from an EMBL/GenBank/DDBJ whole genome shotgun (WGS) entry which is preliminary data.</text>
</comment>
<reference evidence="2" key="1">
    <citation type="journal article" date="2019" name="Int. J. Syst. Evol. Microbiol.">
        <title>The Global Catalogue of Microorganisms (GCM) 10K type strain sequencing project: providing services to taxonomists for standard genome sequencing and annotation.</title>
        <authorList>
            <consortium name="The Broad Institute Genomics Platform"/>
            <consortium name="The Broad Institute Genome Sequencing Center for Infectious Disease"/>
            <person name="Wu L."/>
            <person name="Ma J."/>
        </authorList>
    </citation>
    <scope>NUCLEOTIDE SEQUENCE [LARGE SCALE GENOMIC DNA]</scope>
    <source>
        <strain evidence="2">JCM 18054</strain>
    </source>
</reference>
<dbReference type="Proteomes" id="UP001500192">
    <property type="component" value="Unassembled WGS sequence"/>
</dbReference>
<sequence>MEQQLAEAEQEISQAPNPGLIDYLPVSAVDLAALPDDLSRRLFEALRLEINYDCRTRTATCRVTLVGETIDAVARASHDAVVLAFPSGERLQQQKGPEMEIKNDLFPGTVCAVHPTSQYTNLNLLVSGLPISVKPAHAKVRRDGYRQPHPSTRQR</sequence>
<accession>A0ABP9QYT3</accession>
<name>A0ABP9QYT3_9PSEU</name>
<proteinExistence type="predicted"/>
<dbReference type="EMBL" id="BAABIB010000087">
    <property type="protein sequence ID" value="GAA5169402.1"/>
    <property type="molecule type" value="Genomic_DNA"/>
</dbReference>
<evidence type="ECO:0000313" key="1">
    <source>
        <dbReference type="EMBL" id="GAA5169402.1"/>
    </source>
</evidence>
<dbReference type="RefSeq" id="WP_346054900.1">
    <property type="nucleotide sequence ID" value="NZ_BAABIB010000087.1"/>
</dbReference>
<gene>
    <name evidence="1" type="ORF">GCM10023214_46420</name>
</gene>
<organism evidence="1 2">
    <name type="scientific">Amycolatopsis dongchuanensis</name>
    <dbReference type="NCBI Taxonomy" id="1070866"/>
    <lineage>
        <taxon>Bacteria</taxon>
        <taxon>Bacillati</taxon>
        <taxon>Actinomycetota</taxon>
        <taxon>Actinomycetes</taxon>
        <taxon>Pseudonocardiales</taxon>
        <taxon>Pseudonocardiaceae</taxon>
        <taxon>Amycolatopsis</taxon>
    </lineage>
</organism>
<evidence type="ECO:0000313" key="2">
    <source>
        <dbReference type="Proteomes" id="UP001500192"/>
    </source>
</evidence>
<keyword evidence="2" id="KW-1185">Reference proteome</keyword>